<dbReference type="InterPro" id="IPR005090">
    <property type="entry name" value="RepC_N"/>
</dbReference>
<dbReference type="RefSeq" id="WP_165120078.1">
    <property type="nucleotide sequence ID" value="NZ_JAAKZG010000010.1"/>
</dbReference>
<name>A0A7C9RD10_9HYPH</name>
<protein>
    <submittedName>
        <fullName evidence="3">Replication initiation protein RepC</fullName>
    </submittedName>
</protein>
<sequence>MGVVLSSTPFGRRALSFAMVAGQVTANECPPDTTINKWQAFRTICEAKAAIGVTDRSLVVLNALLSFHPETDLCGGDDLIVFPSNAQLALRAHGMAPATLRRHLAVLVERGLLIRRDSPNGKRYARKGQGGSIEQAFGFDLIPLVARVAEFVRLANEIRAERRALQLCRERITLSRRDIAKMLSFGRDGGVAADWNRLQIEYQAIIGRLPRTATLLALEPCEEGLAALAVKLRKILETHVKSKKPSANESHFERHIHYSNPNPDEVESRQNTQAETITEPTAEPEIQITTNYPLNLVLKACPDIADYARNGISRWGDLIETANLVRSALGVTLDAWNHANQAMGPVDTAIITAAMLQRAGKISNPGGYLRSLTEKARNGNFTVGPALMALLRKQNGPSETAVA</sequence>
<dbReference type="GO" id="GO:0006355">
    <property type="term" value="P:regulation of DNA-templated transcription"/>
    <property type="evidence" value="ECO:0007669"/>
    <property type="project" value="UniProtKB-ARBA"/>
</dbReference>
<feature type="domain" description="Plasmid replication protein C C-terminal" evidence="2">
    <location>
        <begin position="293"/>
        <end position="392"/>
    </location>
</feature>
<evidence type="ECO:0000313" key="3">
    <source>
        <dbReference type="EMBL" id="NGN43673.1"/>
    </source>
</evidence>
<dbReference type="Pfam" id="PF03428">
    <property type="entry name" value="RP-C"/>
    <property type="match status" value="1"/>
</dbReference>
<accession>A0A7C9RD10</accession>
<feature type="domain" description="Plasmid replication protein C N-terminal" evidence="1">
    <location>
        <begin position="13"/>
        <end position="185"/>
    </location>
</feature>
<gene>
    <name evidence="3" type="ORF">G6N74_21645</name>
</gene>
<evidence type="ECO:0000259" key="2">
    <source>
        <dbReference type="Pfam" id="PF11800"/>
    </source>
</evidence>
<dbReference type="NCBIfam" id="NF010396">
    <property type="entry name" value="PRK13824.1"/>
    <property type="match status" value="1"/>
</dbReference>
<reference evidence="3 4" key="1">
    <citation type="submission" date="2020-02" db="EMBL/GenBank/DDBJ databases">
        <title>Genome sequence of the type strain CGMCC 1.15528 of Mesorhizobium zhangyense.</title>
        <authorList>
            <person name="Gao J."/>
            <person name="Sun J."/>
        </authorList>
    </citation>
    <scope>NUCLEOTIDE SEQUENCE [LARGE SCALE GENOMIC DNA]</scope>
    <source>
        <strain evidence="3 4">CGMCC 1.15528</strain>
    </source>
</reference>
<comment type="caution">
    <text evidence="3">The sequence shown here is derived from an EMBL/GenBank/DDBJ whole genome shotgun (WGS) entry which is preliminary data.</text>
</comment>
<dbReference type="Pfam" id="PF11800">
    <property type="entry name" value="RP-C_C"/>
    <property type="match status" value="1"/>
</dbReference>
<dbReference type="InterPro" id="IPR047611">
    <property type="entry name" value="RepABC_RepC"/>
</dbReference>
<keyword evidence="4" id="KW-1185">Reference proteome</keyword>
<dbReference type="SUPFAM" id="SSF46785">
    <property type="entry name" value="Winged helix' DNA-binding domain"/>
    <property type="match status" value="1"/>
</dbReference>
<dbReference type="InterPro" id="IPR021760">
    <property type="entry name" value="RepC_C"/>
</dbReference>
<dbReference type="Proteomes" id="UP000481252">
    <property type="component" value="Unassembled WGS sequence"/>
</dbReference>
<dbReference type="CDD" id="cd00090">
    <property type="entry name" value="HTH_ARSR"/>
    <property type="match status" value="1"/>
</dbReference>
<dbReference type="InterPro" id="IPR036390">
    <property type="entry name" value="WH_DNA-bd_sf"/>
</dbReference>
<organism evidence="3 4">
    <name type="scientific">Mesorhizobium zhangyense</name>
    <dbReference type="NCBI Taxonomy" id="1776730"/>
    <lineage>
        <taxon>Bacteria</taxon>
        <taxon>Pseudomonadati</taxon>
        <taxon>Pseudomonadota</taxon>
        <taxon>Alphaproteobacteria</taxon>
        <taxon>Hyphomicrobiales</taxon>
        <taxon>Phyllobacteriaceae</taxon>
        <taxon>Mesorhizobium</taxon>
    </lineage>
</organism>
<dbReference type="EMBL" id="JAAKZG010000010">
    <property type="protein sequence ID" value="NGN43673.1"/>
    <property type="molecule type" value="Genomic_DNA"/>
</dbReference>
<dbReference type="InterPro" id="IPR011991">
    <property type="entry name" value="ArsR-like_HTH"/>
</dbReference>
<dbReference type="AlphaFoldDB" id="A0A7C9RD10"/>
<evidence type="ECO:0000313" key="4">
    <source>
        <dbReference type="Proteomes" id="UP000481252"/>
    </source>
</evidence>
<evidence type="ECO:0000259" key="1">
    <source>
        <dbReference type="Pfam" id="PF03428"/>
    </source>
</evidence>
<proteinExistence type="predicted"/>
<dbReference type="NCBIfam" id="NF040974">
    <property type="entry name" value="RepABC_RepC"/>
    <property type="match status" value="1"/>
</dbReference>